<name>A0A8J3CPL4_9PROT</name>
<dbReference type="EMBL" id="BMZH01000001">
    <property type="protein sequence ID" value="GHA83055.1"/>
    <property type="molecule type" value="Genomic_DNA"/>
</dbReference>
<dbReference type="Proteomes" id="UP000634004">
    <property type="component" value="Unassembled WGS sequence"/>
</dbReference>
<organism evidence="2 3">
    <name type="scientific">Algimonas arctica</name>
    <dbReference type="NCBI Taxonomy" id="1479486"/>
    <lineage>
        <taxon>Bacteria</taxon>
        <taxon>Pseudomonadati</taxon>
        <taxon>Pseudomonadota</taxon>
        <taxon>Alphaproteobacteria</taxon>
        <taxon>Maricaulales</taxon>
        <taxon>Robiginitomaculaceae</taxon>
        <taxon>Algimonas</taxon>
    </lineage>
</organism>
<gene>
    <name evidence="2" type="ORF">GCM10009069_02920</name>
</gene>
<feature type="transmembrane region" description="Helical" evidence="1">
    <location>
        <begin position="111"/>
        <end position="132"/>
    </location>
</feature>
<keyword evidence="1" id="KW-0472">Membrane</keyword>
<reference evidence="2" key="1">
    <citation type="journal article" date="2014" name="Int. J. Syst. Evol. Microbiol.">
        <title>Complete genome sequence of Corynebacterium casei LMG S-19264T (=DSM 44701T), isolated from a smear-ripened cheese.</title>
        <authorList>
            <consortium name="US DOE Joint Genome Institute (JGI-PGF)"/>
            <person name="Walter F."/>
            <person name="Albersmeier A."/>
            <person name="Kalinowski J."/>
            <person name="Ruckert C."/>
        </authorList>
    </citation>
    <scope>NUCLEOTIDE SEQUENCE</scope>
    <source>
        <strain evidence="2">KCTC 32513</strain>
    </source>
</reference>
<feature type="transmembrane region" description="Helical" evidence="1">
    <location>
        <begin position="138"/>
        <end position="158"/>
    </location>
</feature>
<keyword evidence="3" id="KW-1185">Reference proteome</keyword>
<feature type="transmembrane region" description="Helical" evidence="1">
    <location>
        <begin position="57"/>
        <end position="75"/>
    </location>
</feature>
<keyword evidence="1" id="KW-0812">Transmembrane</keyword>
<evidence type="ECO:0000313" key="2">
    <source>
        <dbReference type="EMBL" id="GHA83055.1"/>
    </source>
</evidence>
<feature type="transmembrane region" description="Helical" evidence="1">
    <location>
        <begin position="15"/>
        <end position="36"/>
    </location>
</feature>
<proteinExistence type="predicted"/>
<sequence length="170" mass="18865">MAYLGVSPVLRNERLIPAVIALLIAGIISALDIRLFGQSWPLMWIPFVTVALWPRRVGLWATGLLLFFGGLWVDWTTWGAPGQWPLVFLLTYALIRPDFREGARGLTAGMTRFTLALCVGVPVFILSGWAVYESWPDWGALGRGVVVAVLFVPFMIFVRDKLAGRMSGND</sequence>
<comment type="caution">
    <text evidence="2">The sequence shown here is derived from an EMBL/GenBank/DDBJ whole genome shotgun (WGS) entry which is preliminary data.</text>
</comment>
<keyword evidence="1" id="KW-1133">Transmembrane helix</keyword>
<accession>A0A8J3CPL4</accession>
<dbReference type="RefSeq" id="WP_189494640.1">
    <property type="nucleotide sequence ID" value="NZ_BMZH01000001.1"/>
</dbReference>
<dbReference type="AlphaFoldDB" id="A0A8J3CPL4"/>
<evidence type="ECO:0000313" key="3">
    <source>
        <dbReference type="Proteomes" id="UP000634004"/>
    </source>
</evidence>
<evidence type="ECO:0000256" key="1">
    <source>
        <dbReference type="SAM" id="Phobius"/>
    </source>
</evidence>
<reference evidence="2" key="2">
    <citation type="submission" date="2020-09" db="EMBL/GenBank/DDBJ databases">
        <authorList>
            <person name="Sun Q."/>
            <person name="Kim S."/>
        </authorList>
    </citation>
    <scope>NUCLEOTIDE SEQUENCE</scope>
    <source>
        <strain evidence="2">KCTC 32513</strain>
    </source>
</reference>
<protein>
    <submittedName>
        <fullName evidence="2">Uncharacterized protein</fullName>
    </submittedName>
</protein>